<dbReference type="EMBL" id="JAGIZQ010000004">
    <property type="protein sequence ID" value="KAH6632462.1"/>
    <property type="molecule type" value="Genomic_DNA"/>
</dbReference>
<gene>
    <name evidence="1" type="ORF">F5144DRAFT_574138</name>
</gene>
<protein>
    <submittedName>
        <fullName evidence="1">Uncharacterized protein</fullName>
    </submittedName>
</protein>
<sequence length="644" mass="70323">MEFTPRLQRGSQSFTLPLNEHRVHIRVCVSEFHLKGKPCLKSHIQCVPCCNDAPSAEELSKIIDDLHIEAFGVGGWIYTGCDYLPSSEGGVSCEEKSQNALSVLPTSGDGLEARLKEWKQKSEALLKSMGSIRQLKEEEAALQRDLEHAAALNKHHPPKRRRKGGNGPEKIVPPSGAENLLRDMNDTMLVYNFITQVKKGVIALNLPSGRNSTAEVCFDEFVAYRLRQQSQADDNGEEFERTLKKVAKAENSRAKCKSTTVFVCRFLSHLVQHLHRQRDPKYSETGNLDSEKRVKKTESVAVMICKIVNGLHEHKGVEALVVLNALVERRYKASRIRDISQERQDAFVSSVIDLLVSVDLSVPSHTRLFHPAAFVYWALSAMKLKFATVCGLLELKALSAYDPSLKLDALAEGWLNSNIPFAMTIPLSECQNIKVENKPRRASDDERSSPRVGADQCSSPGSRAQYEAGRVCEGSPGWVSAAAEAPPPYLLADVARRDPTPGAHGTQSPGVDRAGDAPGTIAPAPHNSPAGRSQADPLFHGQGAAAAATRTSWDTLDFVVQEPSPYEATIGGPQDCNARAQTQEVPSKFKLLLAAAGLRDTAIGEERASAIPGQERDQRTGTAPAGLPPRAADLYSIGDKRKPR</sequence>
<reference evidence="1 2" key="1">
    <citation type="journal article" date="2021" name="Nat. Commun.">
        <title>Genetic determinants of endophytism in the Arabidopsis root mycobiome.</title>
        <authorList>
            <person name="Mesny F."/>
            <person name="Miyauchi S."/>
            <person name="Thiergart T."/>
            <person name="Pickel B."/>
            <person name="Atanasova L."/>
            <person name="Karlsson M."/>
            <person name="Huettel B."/>
            <person name="Barry K.W."/>
            <person name="Haridas S."/>
            <person name="Chen C."/>
            <person name="Bauer D."/>
            <person name="Andreopoulos W."/>
            <person name="Pangilinan J."/>
            <person name="LaButti K."/>
            <person name="Riley R."/>
            <person name="Lipzen A."/>
            <person name="Clum A."/>
            <person name="Drula E."/>
            <person name="Henrissat B."/>
            <person name="Kohler A."/>
            <person name="Grigoriev I.V."/>
            <person name="Martin F.M."/>
            <person name="Hacquard S."/>
        </authorList>
    </citation>
    <scope>NUCLEOTIDE SEQUENCE [LARGE SCALE GENOMIC DNA]</scope>
    <source>
        <strain evidence="1 2">MPI-SDFR-AT-0079</strain>
    </source>
</reference>
<keyword evidence="2" id="KW-1185">Reference proteome</keyword>
<proteinExistence type="predicted"/>
<dbReference type="Proteomes" id="UP000724584">
    <property type="component" value="Unassembled WGS sequence"/>
</dbReference>
<comment type="caution">
    <text evidence="1">The sequence shown here is derived from an EMBL/GenBank/DDBJ whole genome shotgun (WGS) entry which is preliminary data.</text>
</comment>
<accession>A0ACB7P828</accession>
<evidence type="ECO:0000313" key="1">
    <source>
        <dbReference type="EMBL" id="KAH6632462.1"/>
    </source>
</evidence>
<evidence type="ECO:0000313" key="2">
    <source>
        <dbReference type="Proteomes" id="UP000724584"/>
    </source>
</evidence>
<organism evidence="1 2">
    <name type="scientific">Chaetomium tenue</name>
    <dbReference type="NCBI Taxonomy" id="1854479"/>
    <lineage>
        <taxon>Eukaryota</taxon>
        <taxon>Fungi</taxon>
        <taxon>Dikarya</taxon>
        <taxon>Ascomycota</taxon>
        <taxon>Pezizomycotina</taxon>
        <taxon>Sordariomycetes</taxon>
        <taxon>Sordariomycetidae</taxon>
        <taxon>Sordariales</taxon>
        <taxon>Chaetomiaceae</taxon>
        <taxon>Chaetomium</taxon>
    </lineage>
</organism>
<name>A0ACB7P828_9PEZI</name>